<sequence length="112" mass="12355">MFHKLGGTPKSETQQITPSHLWFSQWNSSFHGTTFVTRSPPITPIRCMILSISTVVIQNMMARSSPIGFSLVGQLSSSVSRSSMPDHCANHEDRKNTRVGSHLAMCSQTPPL</sequence>
<dbReference type="AlphaFoldDB" id="A0AAP0KAH4"/>
<organism evidence="2 3">
    <name type="scientific">Stephania cephalantha</name>
    <dbReference type="NCBI Taxonomy" id="152367"/>
    <lineage>
        <taxon>Eukaryota</taxon>
        <taxon>Viridiplantae</taxon>
        <taxon>Streptophyta</taxon>
        <taxon>Embryophyta</taxon>
        <taxon>Tracheophyta</taxon>
        <taxon>Spermatophyta</taxon>
        <taxon>Magnoliopsida</taxon>
        <taxon>Ranunculales</taxon>
        <taxon>Menispermaceae</taxon>
        <taxon>Menispermoideae</taxon>
        <taxon>Cissampelideae</taxon>
        <taxon>Stephania</taxon>
    </lineage>
</organism>
<evidence type="ECO:0000313" key="3">
    <source>
        <dbReference type="Proteomes" id="UP001419268"/>
    </source>
</evidence>
<evidence type="ECO:0000256" key="1">
    <source>
        <dbReference type="SAM" id="MobiDB-lite"/>
    </source>
</evidence>
<proteinExistence type="predicted"/>
<name>A0AAP0KAH4_9MAGN</name>
<accession>A0AAP0KAH4</accession>
<dbReference type="EMBL" id="JBBNAG010000003">
    <property type="protein sequence ID" value="KAK9148996.1"/>
    <property type="molecule type" value="Genomic_DNA"/>
</dbReference>
<comment type="caution">
    <text evidence="2">The sequence shown here is derived from an EMBL/GenBank/DDBJ whole genome shotgun (WGS) entry which is preliminary data.</text>
</comment>
<reference evidence="2 3" key="1">
    <citation type="submission" date="2024-01" db="EMBL/GenBank/DDBJ databases">
        <title>Genome assemblies of Stephania.</title>
        <authorList>
            <person name="Yang L."/>
        </authorList>
    </citation>
    <scope>NUCLEOTIDE SEQUENCE [LARGE SCALE GENOMIC DNA]</scope>
    <source>
        <strain evidence="2">JXDWG</strain>
        <tissue evidence="2">Leaf</tissue>
    </source>
</reference>
<evidence type="ECO:0000313" key="2">
    <source>
        <dbReference type="EMBL" id="KAK9148996.1"/>
    </source>
</evidence>
<feature type="region of interest" description="Disordered" evidence="1">
    <location>
        <begin position="82"/>
        <end position="112"/>
    </location>
</feature>
<dbReference type="Proteomes" id="UP001419268">
    <property type="component" value="Unassembled WGS sequence"/>
</dbReference>
<keyword evidence="3" id="KW-1185">Reference proteome</keyword>
<protein>
    <submittedName>
        <fullName evidence="2">Uncharacterized protein</fullName>
    </submittedName>
</protein>
<gene>
    <name evidence="2" type="ORF">Scep_007753</name>
</gene>